<feature type="non-terminal residue" evidence="1">
    <location>
        <position position="123"/>
    </location>
</feature>
<protein>
    <submittedName>
        <fullName evidence="1">4204_t:CDS:1</fullName>
    </submittedName>
</protein>
<organism evidence="1 2">
    <name type="scientific">Acaulospora colombiana</name>
    <dbReference type="NCBI Taxonomy" id="27376"/>
    <lineage>
        <taxon>Eukaryota</taxon>
        <taxon>Fungi</taxon>
        <taxon>Fungi incertae sedis</taxon>
        <taxon>Mucoromycota</taxon>
        <taxon>Glomeromycotina</taxon>
        <taxon>Glomeromycetes</taxon>
        <taxon>Diversisporales</taxon>
        <taxon>Acaulosporaceae</taxon>
        <taxon>Acaulospora</taxon>
    </lineage>
</organism>
<gene>
    <name evidence="1" type="ORF">ACOLOM_LOCUS13554</name>
</gene>
<feature type="non-terminal residue" evidence="1">
    <location>
        <position position="1"/>
    </location>
</feature>
<comment type="caution">
    <text evidence="1">The sequence shown here is derived from an EMBL/GenBank/DDBJ whole genome shotgun (WGS) entry which is preliminary data.</text>
</comment>
<name>A0ACA9QWS1_9GLOM</name>
<evidence type="ECO:0000313" key="2">
    <source>
        <dbReference type="Proteomes" id="UP000789525"/>
    </source>
</evidence>
<keyword evidence="2" id="KW-1185">Reference proteome</keyword>
<dbReference type="Proteomes" id="UP000789525">
    <property type="component" value="Unassembled WGS sequence"/>
</dbReference>
<proteinExistence type="predicted"/>
<evidence type="ECO:0000313" key="1">
    <source>
        <dbReference type="EMBL" id="CAG8767673.1"/>
    </source>
</evidence>
<dbReference type="EMBL" id="CAJVPT010062860">
    <property type="protein sequence ID" value="CAG8767673.1"/>
    <property type="molecule type" value="Genomic_DNA"/>
</dbReference>
<sequence length="123" mass="14208">QIHSRLTKFFCRLGCQCPGIQRNPAKRVAEGLSLMRDREWEEKEKSYHEHAIAELNTLVRRYNGIAPYAVRRGLHTREVELARCYETSGERILSELRAGQSQRTTSSSVYPQARTSMEETPNL</sequence>
<accession>A0ACA9QWS1</accession>
<reference evidence="1" key="1">
    <citation type="submission" date="2021-06" db="EMBL/GenBank/DDBJ databases">
        <authorList>
            <person name="Kallberg Y."/>
            <person name="Tangrot J."/>
            <person name="Rosling A."/>
        </authorList>
    </citation>
    <scope>NUCLEOTIDE SEQUENCE</scope>
    <source>
        <strain evidence="1">CL356</strain>
    </source>
</reference>